<reference evidence="1 2" key="1">
    <citation type="journal article" date="2019" name="Int. J. Syst. Evol. Microbiol.">
        <title>The Global Catalogue of Microorganisms (GCM) 10K type strain sequencing project: providing services to taxonomists for standard genome sequencing and annotation.</title>
        <authorList>
            <consortium name="The Broad Institute Genomics Platform"/>
            <consortium name="The Broad Institute Genome Sequencing Center for Infectious Disease"/>
            <person name="Wu L."/>
            <person name="Ma J."/>
        </authorList>
    </citation>
    <scope>NUCLEOTIDE SEQUENCE [LARGE SCALE GENOMIC DNA]</scope>
    <source>
        <strain evidence="1 2">JCM 9383</strain>
    </source>
</reference>
<dbReference type="Pfam" id="PF13641">
    <property type="entry name" value="Glyco_tranf_2_3"/>
    <property type="match status" value="1"/>
</dbReference>
<dbReference type="EMBL" id="BAAAUX010000014">
    <property type="protein sequence ID" value="GAA2798248.1"/>
    <property type="molecule type" value="Genomic_DNA"/>
</dbReference>
<evidence type="ECO:0008006" key="3">
    <source>
        <dbReference type="Google" id="ProtNLM"/>
    </source>
</evidence>
<name>A0ABN3VEX6_9PSEU</name>
<dbReference type="SUPFAM" id="SSF53448">
    <property type="entry name" value="Nucleotide-diphospho-sugar transferases"/>
    <property type="match status" value="1"/>
</dbReference>
<accession>A0ABN3VEX6</accession>
<organism evidence="1 2">
    <name type="scientific">Saccharopolyspora taberi</name>
    <dbReference type="NCBI Taxonomy" id="60895"/>
    <lineage>
        <taxon>Bacteria</taxon>
        <taxon>Bacillati</taxon>
        <taxon>Actinomycetota</taxon>
        <taxon>Actinomycetes</taxon>
        <taxon>Pseudonocardiales</taxon>
        <taxon>Pseudonocardiaceae</taxon>
        <taxon>Saccharopolyspora</taxon>
    </lineage>
</organism>
<protein>
    <recommendedName>
        <fullName evidence="3">Glycosyltransferase family 2 protein</fullName>
    </recommendedName>
</protein>
<dbReference type="InterPro" id="IPR029044">
    <property type="entry name" value="Nucleotide-diphossugar_trans"/>
</dbReference>
<dbReference type="RefSeq" id="WP_344681244.1">
    <property type="nucleotide sequence ID" value="NZ_BAAAUX010000014.1"/>
</dbReference>
<dbReference type="Gene3D" id="3.90.550.10">
    <property type="entry name" value="Spore Coat Polysaccharide Biosynthesis Protein SpsA, Chain A"/>
    <property type="match status" value="1"/>
</dbReference>
<comment type="caution">
    <text evidence="1">The sequence shown here is derived from an EMBL/GenBank/DDBJ whole genome shotgun (WGS) entry which is preliminary data.</text>
</comment>
<proteinExistence type="predicted"/>
<evidence type="ECO:0000313" key="1">
    <source>
        <dbReference type="EMBL" id="GAA2798248.1"/>
    </source>
</evidence>
<gene>
    <name evidence="1" type="ORF">GCM10010470_36790</name>
</gene>
<sequence>MADERGSTVVVIVNYRTEELTLEAVRTVRDGAPEGTRVVVVDVASTPGTTAFLEEGLGNSATLVPVPENCGYGAAINRGAREGAGAAHLVAMASDCLLPGQVLRRLVSVLEEDPELGVVAPGVQRSAAGQRAKVAHEFRSVRREWDLLMSGPRVHDENGNDGRTPRWLVGACLVFRGPAFEDIGGFAEDYFMYAEDIDVCWRLQRRGWRVDTDPREEIVHLAGVSTGRTWNAAEVRRRKMRSEARFYARYLGAAEFLLLTLLRTVRVLAGRSTGSVHRRDALRLPADAVVSLVSERSRAAVAR</sequence>
<dbReference type="PANTHER" id="PTHR43179">
    <property type="entry name" value="RHAMNOSYLTRANSFERASE WBBL"/>
    <property type="match status" value="1"/>
</dbReference>
<dbReference type="Proteomes" id="UP001500979">
    <property type="component" value="Unassembled WGS sequence"/>
</dbReference>
<evidence type="ECO:0000313" key="2">
    <source>
        <dbReference type="Proteomes" id="UP001500979"/>
    </source>
</evidence>
<keyword evidence="2" id="KW-1185">Reference proteome</keyword>
<dbReference type="PANTHER" id="PTHR43179:SF7">
    <property type="entry name" value="RHAMNOSYLTRANSFERASE WBBL"/>
    <property type="match status" value="1"/>
</dbReference>